<keyword evidence="10" id="KW-0614">Plasmid</keyword>
<dbReference type="KEGG" id="sct:SCAT_p1480"/>
<geneLocation type="plasmid" evidence="10 11">
    <name>pSCATT</name>
</geneLocation>
<accession>F8JKR6</accession>
<dbReference type="SUPFAM" id="SSF51230">
    <property type="entry name" value="Single hybrid motif"/>
    <property type="match status" value="1"/>
</dbReference>
<evidence type="ECO:0000256" key="5">
    <source>
        <dbReference type="ARBA" id="ARBA00023315"/>
    </source>
</evidence>
<accession>G8XEZ0</accession>
<comment type="cofactor">
    <cofactor evidence="1 6">
        <name>(R)-lipoate</name>
        <dbReference type="ChEBI" id="CHEBI:83088"/>
    </cofactor>
</comment>
<dbReference type="Proteomes" id="UP000007842">
    <property type="component" value="Plasmid pSCATT"/>
</dbReference>
<gene>
    <name evidence="10" type="ordered locus">SCATT_p02480</name>
</gene>
<evidence type="ECO:0000259" key="8">
    <source>
        <dbReference type="Pfam" id="PF00198"/>
    </source>
</evidence>
<dbReference type="PANTHER" id="PTHR43178">
    <property type="entry name" value="DIHYDROLIPOAMIDE ACETYLTRANSFERASE COMPONENT OF PYRUVATE DEHYDROGENASE COMPLEX"/>
    <property type="match status" value="1"/>
</dbReference>
<dbReference type="InterPro" id="IPR050743">
    <property type="entry name" value="2-oxoacid_DH_E2_comp"/>
</dbReference>
<dbReference type="PATRIC" id="fig|1003195.11.peg.1431"/>
<dbReference type="AlphaFoldDB" id="F8JKR6"/>
<evidence type="ECO:0000256" key="1">
    <source>
        <dbReference type="ARBA" id="ARBA00001938"/>
    </source>
</evidence>
<keyword evidence="3 6" id="KW-0808">Transferase</keyword>
<dbReference type="PROSITE" id="PS00189">
    <property type="entry name" value="LIPOYL"/>
    <property type="match status" value="1"/>
</dbReference>
<dbReference type="RefSeq" id="WP_014151927.1">
    <property type="nucleotide sequence ID" value="NC_016113.1"/>
</dbReference>
<dbReference type="Pfam" id="PF00198">
    <property type="entry name" value="2-oxoacid_dh"/>
    <property type="match status" value="1"/>
</dbReference>
<dbReference type="SUPFAM" id="SSF52777">
    <property type="entry name" value="CoA-dependent acyltransferases"/>
    <property type="match status" value="1"/>
</dbReference>
<evidence type="ECO:0000313" key="11">
    <source>
        <dbReference type="Proteomes" id="UP000007842"/>
    </source>
</evidence>
<evidence type="ECO:0000256" key="4">
    <source>
        <dbReference type="ARBA" id="ARBA00022823"/>
    </source>
</evidence>
<dbReference type="InterPro" id="IPR000089">
    <property type="entry name" value="Biotin_lipoyl"/>
</dbReference>
<evidence type="ECO:0000259" key="9">
    <source>
        <dbReference type="Pfam" id="PF00364"/>
    </source>
</evidence>
<protein>
    <recommendedName>
        <fullName evidence="6">Dihydrolipoamide acetyltransferase component of pyruvate dehydrogenase complex</fullName>
        <ecNumber evidence="6">2.3.1.-</ecNumber>
    </recommendedName>
</protein>
<name>F8JKR6_STREN</name>
<feature type="region of interest" description="Disordered" evidence="7">
    <location>
        <begin position="76"/>
        <end position="100"/>
    </location>
</feature>
<evidence type="ECO:0000313" key="10">
    <source>
        <dbReference type="EMBL" id="AEW98441.1"/>
    </source>
</evidence>
<evidence type="ECO:0000256" key="2">
    <source>
        <dbReference type="ARBA" id="ARBA00007317"/>
    </source>
</evidence>
<sequence>MADIRVPKLNNNDTGYQLVAWLVDEDEPVKPDQPVAEVETSKAVEELVSGAEGVLRRLLAVGDACAPGEVIARVVEPGAPREEPPARPNAVTEAAAEDPGPVVTAPARELMDQLGIDPARLRELDVKIVKRADVERLAPEQDSADTRQLPVPQQAVARTVSRSHAEIPAAYTVIAVDAGPAKAEVARQTTALGRLLGLPELLIAAVARLHAAHPLCFARLTGEHTVRIEERPHIGVTIDVGKGLNVPVVKDADQLSFAELVEVTTAFRRTAVRGRFRESELSGATIGVTLHNAPDIVHAIPMIFPGQTCALALSGVRPEVVPDGDGFRARDTVNLGLAYDHRVVNGKDAVDFLQDLKAALEHPEELTR</sequence>
<dbReference type="Gene3D" id="3.30.559.10">
    <property type="entry name" value="Chloramphenicol acetyltransferase-like domain"/>
    <property type="match status" value="1"/>
</dbReference>
<dbReference type="HOGENOM" id="CLU_016733_0_0_11"/>
<dbReference type="PANTHER" id="PTHR43178:SF5">
    <property type="entry name" value="LIPOAMIDE ACYLTRANSFERASE COMPONENT OF BRANCHED-CHAIN ALPHA-KETO ACID DEHYDROGENASE COMPLEX, MITOCHONDRIAL"/>
    <property type="match status" value="1"/>
</dbReference>
<dbReference type="InterPro" id="IPR003016">
    <property type="entry name" value="2-oxoA_DH_lipoyl-BS"/>
</dbReference>
<dbReference type="KEGG" id="scy:SCATT_p02480"/>
<dbReference type="EC" id="2.3.1.-" evidence="6"/>
<organism evidence="10 11">
    <name type="scientific">Streptantibioticus cattleyicolor (strain ATCC 35852 / DSM 46488 / JCM 4925 / NBRC 14057 / NRRL 8057)</name>
    <name type="common">Streptomyces cattleya</name>
    <dbReference type="NCBI Taxonomy" id="1003195"/>
    <lineage>
        <taxon>Bacteria</taxon>
        <taxon>Bacillati</taxon>
        <taxon>Actinomycetota</taxon>
        <taxon>Actinomycetes</taxon>
        <taxon>Kitasatosporales</taxon>
        <taxon>Streptomycetaceae</taxon>
        <taxon>Streptantibioticus</taxon>
    </lineage>
</organism>
<reference evidence="11" key="1">
    <citation type="submission" date="2011-12" db="EMBL/GenBank/DDBJ databases">
        <title>Complete genome sequence of Streptomyces cattleya strain DSM 46488.</title>
        <authorList>
            <person name="Ou H.-Y."/>
            <person name="Li P."/>
            <person name="Zhao C."/>
            <person name="O'Hagan D."/>
            <person name="Deng Z."/>
        </authorList>
    </citation>
    <scope>NUCLEOTIDE SEQUENCE [LARGE SCALE GENOMIC DNA]</scope>
    <source>
        <strain evidence="11">ATCC 35852 / DSM 46488 / JCM 4925 / NBRC 14057 / NRRL 8057</strain>
        <plasmid evidence="11">Plasmid pSCATT</plasmid>
    </source>
</reference>
<dbReference type="GO" id="GO:0031405">
    <property type="term" value="F:lipoic acid binding"/>
    <property type="evidence" value="ECO:0007669"/>
    <property type="project" value="TreeGrafter"/>
</dbReference>
<dbReference type="InterPro" id="IPR023213">
    <property type="entry name" value="CAT-like_dom_sf"/>
</dbReference>
<dbReference type="CDD" id="cd06849">
    <property type="entry name" value="lipoyl_domain"/>
    <property type="match status" value="1"/>
</dbReference>
<dbReference type="OrthoDB" id="3681540at2"/>
<feature type="domain" description="2-oxoacid dehydrogenase acyltransferase catalytic" evidence="8">
    <location>
        <begin position="149"/>
        <end position="366"/>
    </location>
</feature>
<dbReference type="InterPro" id="IPR011053">
    <property type="entry name" value="Single_hybrid_motif"/>
</dbReference>
<dbReference type="GO" id="GO:0005737">
    <property type="term" value="C:cytoplasm"/>
    <property type="evidence" value="ECO:0007669"/>
    <property type="project" value="TreeGrafter"/>
</dbReference>
<dbReference type="Pfam" id="PF00364">
    <property type="entry name" value="Biotin_lipoyl"/>
    <property type="match status" value="1"/>
</dbReference>
<evidence type="ECO:0000256" key="6">
    <source>
        <dbReference type="RuleBase" id="RU003423"/>
    </source>
</evidence>
<keyword evidence="4 6" id="KW-0450">Lipoyl</keyword>
<evidence type="ECO:0000256" key="7">
    <source>
        <dbReference type="SAM" id="MobiDB-lite"/>
    </source>
</evidence>
<dbReference type="InterPro" id="IPR001078">
    <property type="entry name" value="2-oxoacid_DH_actylTfrase"/>
</dbReference>
<proteinExistence type="inferred from homology"/>
<keyword evidence="5 6" id="KW-0012">Acyltransferase</keyword>
<feature type="domain" description="Lipoyl-binding" evidence="9">
    <location>
        <begin position="4"/>
        <end position="73"/>
    </location>
</feature>
<comment type="similarity">
    <text evidence="2 6">Belongs to the 2-oxoacid dehydrogenase family.</text>
</comment>
<dbReference type="GO" id="GO:0016407">
    <property type="term" value="F:acetyltransferase activity"/>
    <property type="evidence" value="ECO:0007669"/>
    <property type="project" value="TreeGrafter"/>
</dbReference>
<evidence type="ECO:0000256" key="3">
    <source>
        <dbReference type="ARBA" id="ARBA00022679"/>
    </source>
</evidence>
<keyword evidence="11" id="KW-1185">Reference proteome</keyword>
<dbReference type="EMBL" id="CP003229">
    <property type="protein sequence ID" value="AEW98441.1"/>
    <property type="molecule type" value="Genomic_DNA"/>
</dbReference>
<dbReference type="Gene3D" id="2.40.50.100">
    <property type="match status" value="1"/>
</dbReference>